<name>A0A2N9IK65_FAGSY</name>
<dbReference type="EMBL" id="OIVN01006142">
    <property type="protein sequence ID" value="SPD26056.1"/>
    <property type="molecule type" value="Genomic_DNA"/>
</dbReference>
<protein>
    <recommendedName>
        <fullName evidence="1">Reverse transcriptase zinc-binding domain-containing protein</fullName>
    </recommendedName>
</protein>
<accession>A0A2N9IK65</accession>
<dbReference type="AlphaFoldDB" id="A0A2N9IK65"/>
<evidence type="ECO:0000313" key="2">
    <source>
        <dbReference type="EMBL" id="SPD26056.1"/>
    </source>
</evidence>
<reference evidence="2" key="1">
    <citation type="submission" date="2018-02" db="EMBL/GenBank/DDBJ databases">
        <authorList>
            <person name="Cohen D.B."/>
            <person name="Kent A.D."/>
        </authorList>
    </citation>
    <scope>NUCLEOTIDE SEQUENCE</scope>
</reference>
<sequence>MGVARRIEKLQRDFLWGGIGDEPKFHLVHWKKVCEPLQNGGLGIRNLTIFNKALLGKWLWSMVLKESLCGEGWWTESMEACGGAGVQTQSVSHMELAFGSSLEQDGIPSLVSSPLRWELVPILSSGMMLGMGRFSGEVYGVGLWKFIRAGWDSFSRHLAFKVGDGSRMKFWLDSWCGDQPLRDRFPELFRLARMPDASVADHLQILGSSHHWDIAFSRQVQDWELETVTALMELLYSYPIWRGSLDELCWRPSSRKVFTVVIVDWCCMCKDHGESVNHLLLHCSVAQELWALIFSMFGIAWVMPRDVVDLLSCWSIRSGKTESAAIWKTIPHVLMWCIWRERNNRTFLGEEQSIPALKSVLLGSNCLYVAAVYTFYASVADYLSFLGSTCQWDIVFTRAAGLDTSCWSLSHHKKFEVKSYYKNLLQFGPSSFPWRNVWRSKVPNRVASFTWTAALGKILTIDNLKKRRVIIMDWCCMCKMGGESVNHLLLHCPVAQELWDMILALFAVTWVMPKGVEELLFCWSGSFGKSVAGAIWKIIPHGIVWCIWCERNARTFSGEEKSTPALKFLLLHTIFDWVKDSNLVDSASLPDMLDICSFST</sequence>
<evidence type="ECO:0000259" key="1">
    <source>
        <dbReference type="Pfam" id="PF13966"/>
    </source>
</evidence>
<gene>
    <name evidence="2" type="ORF">FSB_LOCUS53938</name>
</gene>
<organism evidence="2">
    <name type="scientific">Fagus sylvatica</name>
    <name type="common">Beechnut</name>
    <dbReference type="NCBI Taxonomy" id="28930"/>
    <lineage>
        <taxon>Eukaryota</taxon>
        <taxon>Viridiplantae</taxon>
        <taxon>Streptophyta</taxon>
        <taxon>Embryophyta</taxon>
        <taxon>Tracheophyta</taxon>
        <taxon>Spermatophyta</taxon>
        <taxon>Magnoliopsida</taxon>
        <taxon>eudicotyledons</taxon>
        <taxon>Gunneridae</taxon>
        <taxon>Pentapetalae</taxon>
        <taxon>rosids</taxon>
        <taxon>fabids</taxon>
        <taxon>Fagales</taxon>
        <taxon>Fagaceae</taxon>
        <taxon>Fagus</taxon>
    </lineage>
</organism>
<feature type="domain" description="Reverse transcriptase zinc-binding" evidence="1">
    <location>
        <begin position="415"/>
        <end position="499"/>
    </location>
</feature>
<dbReference type="PANTHER" id="PTHR33116">
    <property type="entry name" value="REVERSE TRANSCRIPTASE ZINC-BINDING DOMAIN-CONTAINING PROTEIN-RELATED-RELATED"/>
    <property type="match status" value="1"/>
</dbReference>
<dbReference type="InterPro" id="IPR026960">
    <property type="entry name" value="RVT-Znf"/>
</dbReference>
<proteinExistence type="predicted"/>
<dbReference type="PANTHER" id="PTHR33116:SF78">
    <property type="entry name" value="OS12G0587133 PROTEIN"/>
    <property type="match status" value="1"/>
</dbReference>
<dbReference type="Pfam" id="PF13966">
    <property type="entry name" value="zf-RVT"/>
    <property type="match status" value="1"/>
</dbReference>